<dbReference type="Gene3D" id="3.30.70.270">
    <property type="match status" value="1"/>
</dbReference>
<keyword evidence="2" id="KW-0460">Magnesium</keyword>
<comment type="subcellular location">
    <subcellularLocation>
        <location evidence="2">Cytoplasm</location>
    </subcellularLocation>
</comment>
<sequence>MSNRVIFLVDMQSFYASVEKAARPEYRDRPLVVSGDPARRSGIVLAACPLAKKLGASTAQRLGEAVRACPDLVVVRPRMQEYIRVSLKITSIMERFTDLVEPFSIDEQFMDVTGSIALFGEPETMAKKVQDAIWEETGVRARVGIGSNKILAKTACDNFAKKNESGIFWLTPDKIETDMWEMPVGGLFGVGSRMRRHFERMGIHKVGDLARYPLPRLQQLWGINGHVLWLTANGKDSSPVTPRTHEQQKAVGHQMTLPRDYGTLQDIRVVLLELSEEVCRRARAKGLMGETVSAGCRGADFDHPTGFHRQMKLGDPTCSAKDVYDAACRLFDQHWDGQPVRSVHVNLSQLSGSGEYQLDLFRDLERERKLDLAIDSIKSKFGSSSIFKAASLTEAGQVFERAMKIGGHYK</sequence>
<dbReference type="InterPro" id="IPR043128">
    <property type="entry name" value="Rev_trsase/Diguanyl_cyclase"/>
</dbReference>
<keyword evidence="2" id="KW-0548">Nucleotidyltransferase</keyword>
<evidence type="ECO:0000259" key="3">
    <source>
        <dbReference type="PROSITE" id="PS50173"/>
    </source>
</evidence>
<dbReference type="Gene3D" id="1.10.150.20">
    <property type="entry name" value="5' to 3' exonuclease, C-terminal subdomain"/>
    <property type="match status" value="1"/>
</dbReference>
<evidence type="ECO:0000313" key="5">
    <source>
        <dbReference type="Proteomes" id="UP001597541"/>
    </source>
</evidence>
<dbReference type="Proteomes" id="UP001597541">
    <property type="component" value="Unassembled WGS sequence"/>
</dbReference>
<dbReference type="InterPro" id="IPR036775">
    <property type="entry name" value="DNA_pol_Y-fam_lit_finger_sf"/>
</dbReference>
<keyword evidence="2" id="KW-0238">DNA-binding</keyword>
<dbReference type="EMBL" id="JBHUME010000007">
    <property type="protein sequence ID" value="MFD2612944.1"/>
    <property type="molecule type" value="Genomic_DNA"/>
</dbReference>
<dbReference type="InterPro" id="IPR022880">
    <property type="entry name" value="DNApol_IV"/>
</dbReference>
<keyword evidence="5" id="KW-1185">Reference proteome</keyword>
<dbReference type="SUPFAM" id="SSF56672">
    <property type="entry name" value="DNA/RNA polymerases"/>
    <property type="match status" value="1"/>
</dbReference>
<dbReference type="NCBIfam" id="NF002848">
    <property type="entry name" value="PRK03103.1"/>
    <property type="match status" value="1"/>
</dbReference>
<name>A0ABW5PDL8_9BACL</name>
<comment type="similarity">
    <text evidence="1 2">Belongs to the DNA polymerase type-Y family.</text>
</comment>
<dbReference type="SUPFAM" id="SSF100879">
    <property type="entry name" value="Lesion bypass DNA polymerase (Y-family), little finger domain"/>
    <property type="match status" value="1"/>
</dbReference>
<feature type="binding site" evidence="2">
    <location>
        <position position="106"/>
    </location>
    <ligand>
        <name>Mg(2+)</name>
        <dbReference type="ChEBI" id="CHEBI:18420"/>
    </ligand>
</feature>
<comment type="caution">
    <text evidence="4">The sequence shown here is derived from an EMBL/GenBank/DDBJ whole genome shotgun (WGS) entry which is preliminary data.</text>
</comment>
<feature type="active site" evidence="2">
    <location>
        <position position="107"/>
    </location>
</feature>
<comment type="cofactor">
    <cofactor evidence="2">
        <name>Mg(2+)</name>
        <dbReference type="ChEBI" id="CHEBI:18420"/>
    </cofactor>
    <text evidence="2">Binds 2 magnesium ions per subunit.</text>
</comment>
<dbReference type="Gene3D" id="3.30.1490.100">
    <property type="entry name" value="DNA polymerase, Y-family, little finger domain"/>
    <property type="match status" value="1"/>
</dbReference>
<dbReference type="PROSITE" id="PS50173">
    <property type="entry name" value="UMUC"/>
    <property type="match status" value="1"/>
</dbReference>
<organism evidence="4 5">
    <name type="scientific">Paenibacillus gansuensis</name>
    <dbReference type="NCBI Taxonomy" id="306542"/>
    <lineage>
        <taxon>Bacteria</taxon>
        <taxon>Bacillati</taxon>
        <taxon>Bacillota</taxon>
        <taxon>Bacilli</taxon>
        <taxon>Bacillales</taxon>
        <taxon>Paenibacillaceae</taxon>
        <taxon>Paenibacillus</taxon>
    </lineage>
</organism>
<feature type="binding site" evidence="2">
    <location>
        <position position="10"/>
    </location>
    <ligand>
        <name>Mg(2+)</name>
        <dbReference type="ChEBI" id="CHEBI:18420"/>
    </ligand>
</feature>
<dbReference type="RefSeq" id="WP_377602809.1">
    <property type="nucleotide sequence ID" value="NZ_JBHUME010000007.1"/>
</dbReference>
<feature type="site" description="Substrate discrimination" evidence="2">
    <location>
        <position position="15"/>
    </location>
</feature>
<keyword evidence="2" id="KW-0963">Cytoplasm</keyword>
<evidence type="ECO:0000313" key="4">
    <source>
        <dbReference type="EMBL" id="MFD2612944.1"/>
    </source>
</evidence>
<keyword evidence="2" id="KW-0234">DNA repair</keyword>
<proteinExistence type="inferred from homology"/>
<keyword evidence="2" id="KW-0239">DNA-directed DNA polymerase</keyword>
<reference evidence="5" key="1">
    <citation type="journal article" date="2019" name="Int. J. Syst. Evol. Microbiol.">
        <title>The Global Catalogue of Microorganisms (GCM) 10K type strain sequencing project: providing services to taxonomists for standard genome sequencing and annotation.</title>
        <authorList>
            <consortium name="The Broad Institute Genomics Platform"/>
            <consortium name="The Broad Institute Genome Sequencing Center for Infectious Disease"/>
            <person name="Wu L."/>
            <person name="Ma J."/>
        </authorList>
    </citation>
    <scope>NUCLEOTIDE SEQUENCE [LARGE SCALE GENOMIC DNA]</scope>
    <source>
        <strain evidence="5">KCTC 3950</strain>
    </source>
</reference>
<keyword evidence="2" id="KW-0808">Transferase</keyword>
<dbReference type="InterPro" id="IPR017961">
    <property type="entry name" value="DNA_pol_Y-fam_little_finger"/>
</dbReference>
<dbReference type="CDD" id="cd01700">
    <property type="entry name" value="PolY_Pol_V_umuC"/>
    <property type="match status" value="1"/>
</dbReference>
<dbReference type="Pfam" id="PF11799">
    <property type="entry name" value="IMS_C"/>
    <property type="match status" value="1"/>
</dbReference>
<comment type="catalytic activity">
    <reaction evidence="2">
        <text>DNA(n) + a 2'-deoxyribonucleoside 5'-triphosphate = DNA(n+1) + diphosphate</text>
        <dbReference type="Rhea" id="RHEA:22508"/>
        <dbReference type="Rhea" id="RHEA-COMP:17339"/>
        <dbReference type="Rhea" id="RHEA-COMP:17340"/>
        <dbReference type="ChEBI" id="CHEBI:33019"/>
        <dbReference type="ChEBI" id="CHEBI:61560"/>
        <dbReference type="ChEBI" id="CHEBI:173112"/>
        <dbReference type="EC" id="2.7.7.7"/>
    </reaction>
</comment>
<keyword evidence="2" id="KW-0479">Metal-binding</keyword>
<dbReference type="InterPro" id="IPR043502">
    <property type="entry name" value="DNA/RNA_pol_sf"/>
</dbReference>
<dbReference type="InterPro" id="IPR050116">
    <property type="entry name" value="DNA_polymerase-Y"/>
</dbReference>
<dbReference type="InterPro" id="IPR001126">
    <property type="entry name" value="UmuC"/>
</dbReference>
<evidence type="ECO:0000256" key="2">
    <source>
        <dbReference type="HAMAP-Rule" id="MF_01113"/>
    </source>
</evidence>
<dbReference type="PANTHER" id="PTHR11076">
    <property type="entry name" value="DNA REPAIR POLYMERASE UMUC / TRANSFERASE FAMILY MEMBER"/>
    <property type="match status" value="1"/>
</dbReference>
<dbReference type="EC" id="2.7.7.7" evidence="2"/>
<evidence type="ECO:0000256" key="1">
    <source>
        <dbReference type="ARBA" id="ARBA00010945"/>
    </source>
</evidence>
<protein>
    <recommendedName>
        <fullName evidence="2">DNA polymerase IV</fullName>
        <shortName evidence="2">Pol IV</shortName>
        <ecNumber evidence="2">2.7.7.7</ecNumber>
    </recommendedName>
</protein>
<accession>A0ABW5PDL8</accession>
<feature type="domain" description="UmuC" evidence="3">
    <location>
        <begin position="6"/>
        <end position="191"/>
    </location>
</feature>
<keyword evidence="2" id="KW-0227">DNA damage</keyword>
<dbReference type="Gene3D" id="3.40.1170.60">
    <property type="match status" value="1"/>
</dbReference>
<gene>
    <name evidence="2" type="primary">dinB</name>
    <name evidence="4" type="ORF">ACFSUF_10975</name>
</gene>
<dbReference type="PANTHER" id="PTHR11076:SF35">
    <property type="entry name" value="DNA REPAIR PROTEIN HOMOLOG YOBH"/>
    <property type="match status" value="1"/>
</dbReference>
<keyword evidence="2" id="KW-0515">Mutator protein</keyword>
<dbReference type="HAMAP" id="MF_01113">
    <property type="entry name" value="DNApol_IV"/>
    <property type="match status" value="1"/>
</dbReference>
<dbReference type="Pfam" id="PF00817">
    <property type="entry name" value="IMS"/>
    <property type="match status" value="1"/>
</dbReference>
<comment type="function">
    <text evidence="2">Poorly processive, error-prone DNA polymerase involved in untargeted mutagenesis. Copies undamaged DNA at stalled replication forks, which arise in vivo from mismatched or misaligned primer ends. These misaligned primers can be extended by PolIV. Exhibits no 3'-5' exonuclease (proofreading) activity. May be involved in translesional synthesis, in conjunction with the beta clamp from PolIII.</text>
</comment>
<keyword evidence="2" id="KW-0235">DNA replication</keyword>
<comment type="subunit">
    <text evidence="2">Monomer.</text>
</comment>